<feature type="region of interest" description="Disordered" evidence="1">
    <location>
        <begin position="518"/>
        <end position="539"/>
    </location>
</feature>
<proteinExistence type="predicted"/>
<feature type="region of interest" description="Disordered" evidence="1">
    <location>
        <begin position="114"/>
        <end position="152"/>
    </location>
</feature>
<evidence type="ECO:0000256" key="1">
    <source>
        <dbReference type="SAM" id="MobiDB-lite"/>
    </source>
</evidence>
<evidence type="ECO:0000313" key="2">
    <source>
        <dbReference type="EMBL" id="KAF2654647.1"/>
    </source>
</evidence>
<feature type="region of interest" description="Disordered" evidence="1">
    <location>
        <begin position="639"/>
        <end position="658"/>
    </location>
</feature>
<gene>
    <name evidence="2" type="ORF">K491DRAFT_748688</name>
</gene>
<name>A0A6A6T5T1_9PLEO</name>
<dbReference type="AlphaFoldDB" id="A0A6A6T5T1"/>
<protein>
    <submittedName>
        <fullName evidence="2">Uncharacterized protein</fullName>
    </submittedName>
</protein>
<dbReference type="EMBL" id="MU004360">
    <property type="protein sequence ID" value="KAF2654647.1"/>
    <property type="molecule type" value="Genomic_DNA"/>
</dbReference>
<evidence type="ECO:0000313" key="3">
    <source>
        <dbReference type="Proteomes" id="UP000799324"/>
    </source>
</evidence>
<reference evidence="2" key="1">
    <citation type="journal article" date="2020" name="Stud. Mycol.">
        <title>101 Dothideomycetes genomes: a test case for predicting lifestyles and emergence of pathogens.</title>
        <authorList>
            <person name="Haridas S."/>
            <person name="Albert R."/>
            <person name="Binder M."/>
            <person name="Bloem J."/>
            <person name="Labutti K."/>
            <person name="Salamov A."/>
            <person name="Andreopoulos B."/>
            <person name="Baker S."/>
            <person name="Barry K."/>
            <person name="Bills G."/>
            <person name="Bluhm B."/>
            <person name="Cannon C."/>
            <person name="Castanera R."/>
            <person name="Culley D."/>
            <person name="Daum C."/>
            <person name="Ezra D."/>
            <person name="Gonzalez J."/>
            <person name="Henrissat B."/>
            <person name="Kuo A."/>
            <person name="Liang C."/>
            <person name="Lipzen A."/>
            <person name="Lutzoni F."/>
            <person name="Magnuson J."/>
            <person name="Mondo S."/>
            <person name="Nolan M."/>
            <person name="Ohm R."/>
            <person name="Pangilinan J."/>
            <person name="Park H.-J."/>
            <person name="Ramirez L."/>
            <person name="Alfaro M."/>
            <person name="Sun H."/>
            <person name="Tritt A."/>
            <person name="Yoshinaga Y."/>
            <person name="Zwiers L.-H."/>
            <person name="Turgeon B."/>
            <person name="Goodwin S."/>
            <person name="Spatafora J."/>
            <person name="Crous P."/>
            <person name="Grigoriev I."/>
        </authorList>
    </citation>
    <scope>NUCLEOTIDE SEQUENCE</scope>
    <source>
        <strain evidence="2">CBS 122681</strain>
    </source>
</reference>
<organism evidence="2 3">
    <name type="scientific">Lophiostoma macrostomum CBS 122681</name>
    <dbReference type="NCBI Taxonomy" id="1314788"/>
    <lineage>
        <taxon>Eukaryota</taxon>
        <taxon>Fungi</taxon>
        <taxon>Dikarya</taxon>
        <taxon>Ascomycota</taxon>
        <taxon>Pezizomycotina</taxon>
        <taxon>Dothideomycetes</taxon>
        <taxon>Pleosporomycetidae</taxon>
        <taxon>Pleosporales</taxon>
        <taxon>Lophiostomataceae</taxon>
        <taxon>Lophiostoma</taxon>
    </lineage>
</organism>
<accession>A0A6A6T5T1</accession>
<dbReference type="Proteomes" id="UP000799324">
    <property type="component" value="Unassembled WGS sequence"/>
</dbReference>
<sequence length="850" mass="93034">MCGVVSWGRVISLAGRHSKSLMMQPPVWHWHRFPPGRDASSSRDACPGSLARRRSLRYGVLRYCTLCQHARKTGATAKHQLGVKTRRAQRNGLATGLLCTSGQQHRRMVRRTARARARRRREVERATVTRAQGRRRSEQRGGLCASSNPGIPKKHARRLDSLALHRSVSKRVHAGHAEGHLVVMCSSHQVKEHASLLSGAPLRSGQDCTSHSVHLCFAPGHGSAWSNKMSDARAQKAVSFRHQGCVSRANRGDCQQPACQMRSNMGCCRNGLMALGLAALLHGARTVRIGPYPPPSGAGVGVCANRCRPCQGTFAACSAYTGQHGDDRCGDAAGAAELQGAARRRCRAPWGWFSELGCFGATGSVQGSWMIRMLERPAGDGLGSRALQAGHWPRQRSREVPVGMHPEHRRWKVTEEVPTPWPLQQSFESPSLGQVVGRQWALRRSDPSLPHRCRDHVHGAGPDINADLSAEFSDSLRACLGSVFQEQLHITHCCKCAPQQRRKGPPASEWGRRIYAPSAPLHSDTTATPLPSHRHVHTPPRAPILAHTRSSRGSDALSLLPPSRLRASCGARSCQQPSLAARLRCPERANLWRQHELAGRYPPRSVIVRFPGPWSTARPAAGMRADRVGRFKMIQRSAPKLGRLPPPAPGSALSVQRRDSGDGAHLQLSFPAAAGALPGPYLLAHHARVTLSQPSAVLVPSSKRDESGRLTPSRLCHRHQPFCAFSAWRLLEPWRVCAATSWAITRVLCDRLLSHPCAFCATSTAWHLYSIACCAVRDHDSLGRHCLDSPALDAMFSLLSRSAELQEPQSFCEGTPYDDTTCLLMAKCRLIDSSLPSAARRSVLVFDSPF</sequence>
<keyword evidence="3" id="KW-1185">Reference proteome</keyword>